<feature type="domain" description="Thioesterase" evidence="2">
    <location>
        <begin position="61"/>
        <end position="136"/>
    </location>
</feature>
<dbReference type="NCBIfam" id="TIGR00369">
    <property type="entry name" value="unchar_dom_1"/>
    <property type="match status" value="1"/>
</dbReference>
<dbReference type="InterPro" id="IPR029069">
    <property type="entry name" value="HotDog_dom_sf"/>
</dbReference>
<sequence length="177" mass="19438">MVTSMDDRVNGLKPILNIEDQTCFGCGAANSNGLQMTFHKDLHHVYSFLTVPASMGGWDRIVHGGILSTILDEIMGWTVIALLQKIGVTKTMTVDFLRPVSVGQQLKVVGSVMEMPSERIATISGMIYDDNDRECATATGTFSVMPSKVAVRLGVVSKEFMARFERVLNDGKTFMDK</sequence>
<dbReference type="STRING" id="1121416.SAMN02745220_04068"/>
<dbReference type="CDD" id="cd03443">
    <property type="entry name" value="PaaI_thioesterase"/>
    <property type="match status" value="1"/>
</dbReference>
<dbReference type="PANTHER" id="PTHR47260">
    <property type="entry name" value="UPF0644 PROTEIN PB2B4.06"/>
    <property type="match status" value="1"/>
</dbReference>
<evidence type="ECO:0000313" key="4">
    <source>
        <dbReference type="Proteomes" id="UP000184603"/>
    </source>
</evidence>
<dbReference type="Pfam" id="PF03061">
    <property type="entry name" value="4HBT"/>
    <property type="match status" value="1"/>
</dbReference>
<name>A0A1M7YG58_9BACT</name>
<dbReference type="Proteomes" id="UP000184603">
    <property type="component" value="Unassembled WGS sequence"/>
</dbReference>
<gene>
    <name evidence="3" type="ORF">SAMN02745220_04068</name>
</gene>
<dbReference type="InterPro" id="IPR052061">
    <property type="entry name" value="PTE-AB_protein"/>
</dbReference>
<evidence type="ECO:0000259" key="2">
    <source>
        <dbReference type="Pfam" id="PF03061"/>
    </source>
</evidence>
<dbReference type="OrthoDB" id="5297685at2"/>
<dbReference type="InterPro" id="IPR003736">
    <property type="entry name" value="PAAI_dom"/>
</dbReference>
<evidence type="ECO:0000313" key="3">
    <source>
        <dbReference type="EMBL" id="SHO51566.1"/>
    </source>
</evidence>
<dbReference type="Gene3D" id="3.10.129.10">
    <property type="entry name" value="Hotdog Thioesterase"/>
    <property type="match status" value="1"/>
</dbReference>
<dbReference type="InterPro" id="IPR006683">
    <property type="entry name" value="Thioestr_dom"/>
</dbReference>
<accession>A0A1M7YG58</accession>
<dbReference type="AlphaFoldDB" id="A0A1M7YG58"/>
<dbReference type="RefSeq" id="WP_073615497.1">
    <property type="nucleotide sequence ID" value="NZ_FRFE01000026.1"/>
</dbReference>
<dbReference type="PANTHER" id="PTHR47260:SF1">
    <property type="entry name" value="UPF0644 PROTEIN PB2B4.06"/>
    <property type="match status" value="1"/>
</dbReference>
<organism evidence="3 4">
    <name type="scientific">Desulfopila aestuarii DSM 18488</name>
    <dbReference type="NCBI Taxonomy" id="1121416"/>
    <lineage>
        <taxon>Bacteria</taxon>
        <taxon>Pseudomonadati</taxon>
        <taxon>Thermodesulfobacteriota</taxon>
        <taxon>Desulfobulbia</taxon>
        <taxon>Desulfobulbales</taxon>
        <taxon>Desulfocapsaceae</taxon>
        <taxon>Desulfopila</taxon>
    </lineage>
</organism>
<protein>
    <submittedName>
        <fullName evidence="3">Uncharacterized domain 1-containing protein</fullName>
    </submittedName>
</protein>
<keyword evidence="4" id="KW-1185">Reference proteome</keyword>
<proteinExistence type="predicted"/>
<dbReference type="SUPFAM" id="SSF54637">
    <property type="entry name" value="Thioesterase/thiol ester dehydrase-isomerase"/>
    <property type="match status" value="1"/>
</dbReference>
<dbReference type="GO" id="GO:0016289">
    <property type="term" value="F:acyl-CoA hydrolase activity"/>
    <property type="evidence" value="ECO:0007669"/>
    <property type="project" value="UniProtKB-ARBA"/>
</dbReference>
<keyword evidence="1" id="KW-0378">Hydrolase</keyword>
<dbReference type="EMBL" id="FRFE01000026">
    <property type="protein sequence ID" value="SHO51566.1"/>
    <property type="molecule type" value="Genomic_DNA"/>
</dbReference>
<evidence type="ECO:0000256" key="1">
    <source>
        <dbReference type="ARBA" id="ARBA00022801"/>
    </source>
</evidence>
<reference evidence="3 4" key="1">
    <citation type="submission" date="2016-12" db="EMBL/GenBank/DDBJ databases">
        <authorList>
            <person name="Song W.-J."/>
            <person name="Kurnit D.M."/>
        </authorList>
    </citation>
    <scope>NUCLEOTIDE SEQUENCE [LARGE SCALE GENOMIC DNA]</scope>
    <source>
        <strain evidence="3 4">DSM 18488</strain>
    </source>
</reference>